<reference evidence="6 7" key="1">
    <citation type="submission" date="2020-07" db="EMBL/GenBank/DDBJ databases">
        <title>Sequencing the genomes of 1000 actinobacteria strains.</title>
        <authorList>
            <person name="Klenk H.-P."/>
        </authorList>
    </citation>
    <scope>NUCLEOTIDE SEQUENCE [LARGE SCALE GENOMIC DNA]</scope>
    <source>
        <strain evidence="6 7">DSM 18448</strain>
    </source>
</reference>
<dbReference type="InterPro" id="IPR017871">
    <property type="entry name" value="ABC_transporter-like_CS"/>
</dbReference>
<keyword evidence="7" id="KW-1185">Reference proteome</keyword>
<dbReference type="InterPro" id="IPR003439">
    <property type="entry name" value="ABC_transporter-like_ATP-bd"/>
</dbReference>
<evidence type="ECO:0000256" key="3">
    <source>
        <dbReference type="ARBA" id="ARBA00022840"/>
    </source>
</evidence>
<dbReference type="PROSITE" id="PS50893">
    <property type="entry name" value="ABC_TRANSPORTER_2"/>
    <property type="match status" value="1"/>
</dbReference>
<proteinExistence type="predicted"/>
<dbReference type="PANTHER" id="PTHR43776:SF8">
    <property type="entry name" value="ABC TRANSPORTER, ATP-BINDING PROTEIN"/>
    <property type="match status" value="1"/>
</dbReference>
<keyword evidence="2" id="KW-0547">Nucleotide-binding</keyword>
<gene>
    <name evidence="6" type="ORF">F4554_004953</name>
</gene>
<feature type="compositionally biased region" description="Basic and acidic residues" evidence="4">
    <location>
        <begin position="341"/>
        <end position="350"/>
    </location>
</feature>
<dbReference type="Pfam" id="PF08352">
    <property type="entry name" value="oligo_HPY"/>
    <property type="match status" value="1"/>
</dbReference>
<dbReference type="NCBIfam" id="TIGR01727">
    <property type="entry name" value="oligo_HPY"/>
    <property type="match status" value="1"/>
</dbReference>
<dbReference type="SUPFAM" id="SSF52540">
    <property type="entry name" value="P-loop containing nucleoside triphosphate hydrolases"/>
    <property type="match status" value="1"/>
</dbReference>
<organism evidence="6 7">
    <name type="scientific">Actinopolymorpha rutila</name>
    <dbReference type="NCBI Taxonomy" id="446787"/>
    <lineage>
        <taxon>Bacteria</taxon>
        <taxon>Bacillati</taxon>
        <taxon>Actinomycetota</taxon>
        <taxon>Actinomycetes</taxon>
        <taxon>Propionibacteriales</taxon>
        <taxon>Actinopolymorphaceae</taxon>
        <taxon>Actinopolymorpha</taxon>
    </lineage>
</organism>
<feature type="domain" description="ABC transporter" evidence="5">
    <location>
        <begin position="4"/>
        <end position="250"/>
    </location>
</feature>
<dbReference type="GO" id="GO:0005524">
    <property type="term" value="F:ATP binding"/>
    <property type="evidence" value="ECO:0007669"/>
    <property type="project" value="UniProtKB-KW"/>
</dbReference>
<dbReference type="InterPro" id="IPR013563">
    <property type="entry name" value="Oligopep_ABC_C"/>
</dbReference>
<dbReference type="CDD" id="cd03257">
    <property type="entry name" value="ABC_NikE_OppD_transporters"/>
    <property type="match status" value="1"/>
</dbReference>
<keyword evidence="1" id="KW-0813">Transport</keyword>
<dbReference type="GO" id="GO:0016887">
    <property type="term" value="F:ATP hydrolysis activity"/>
    <property type="evidence" value="ECO:0007669"/>
    <property type="project" value="InterPro"/>
</dbReference>
<dbReference type="GO" id="GO:0055085">
    <property type="term" value="P:transmembrane transport"/>
    <property type="evidence" value="ECO:0007669"/>
    <property type="project" value="UniProtKB-ARBA"/>
</dbReference>
<dbReference type="Pfam" id="PF00005">
    <property type="entry name" value="ABC_tran"/>
    <property type="match status" value="1"/>
</dbReference>
<dbReference type="RefSeq" id="WP_179789757.1">
    <property type="nucleotide sequence ID" value="NZ_BAAARR010000005.1"/>
</dbReference>
<sequence>MSLLEVDHLTHRYATTKARPVLQDVNLAVEPDEVVALVGESGCGKTTLGKIIAGLTQPSGGTVRYEDKDIQSLRGRAKTAWRRDVQLVHQDPYSSLNPGLSIGTTLGYGLRRHGLATHRTVEKRLLETLQQVGLDATPAFLHRYPHQLSGGQRQRVAIARAISLEPRLVVADEVTSMLDVSMRVAILNLLLKFREERQISFVFISHDFGVVRYFTRGGRILVMFYGVVVEEGPTEQIITQPRHPYTYHLLRAIPVPDPDVAEIRRDEDVAHRLQGEPSPTGCVFANRCPFAEDRCREAPPLAEVAPGHRAACFFPDRVPPLTELTSLGGPTDAAGTGGRLRHTEETGHAT</sequence>
<dbReference type="Proteomes" id="UP000579605">
    <property type="component" value="Unassembled WGS sequence"/>
</dbReference>
<dbReference type="InterPro" id="IPR027417">
    <property type="entry name" value="P-loop_NTPase"/>
</dbReference>
<dbReference type="InterPro" id="IPR003593">
    <property type="entry name" value="AAA+_ATPase"/>
</dbReference>
<evidence type="ECO:0000313" key="7">
    <source>
        <dbReference type="Proteomes" id="UP000579605"/>
    </source>
</evidence>
<accession>A0A852ZJK6</accession>
<dbReference type="GO" id="GO:0015833">
    <property type="term" value="P:peptide transport"/>
    <property type="evidence" value="ECO:0007669"/>
    <property type="project" value="InterPro"/>
</dbReference>
<dbReference type="PANTHER" id="PTHR43776">
    <property type="entry name" value="TRANSPORT ATP-BINDING PROTEIN"/>
    <property type="match status" value="1"/>
</dbReference>
<dbReference type="SMART" id="SM00382">
    <property type="entry name" value="AAA"/>
    <property type="match status" value="1"/>
</dbReference>
<feature type="region of interest" description="Disordered" evidence="4">
    <location>
        <begin position="323"/>
        <end position="350"/>
    </location>
</feature>
<evidence type="ECO:0000256" key="1">
    <source>
        <dbReference type="ARBA" id="ARBA00022448"/>
    </source>
</evidence>
<comment type="caution">
    <text evidence="6">The sequence shown here is derived from an EMBL/GenBank/DDBJ whole genome shotgun (WGS) entry which is preliminary data.</text>
</comment>
<evidence type="ECO:0000256" key="4">
    <source>
        <dbReference type="SAM" id="MobiDB-lite"/>
    </source>
</evidence>
<dbReference type="InterPro" id="IPR050319">
    <property type="entry name" value="ABC_transp_ATP-bind"/>
</dbReference>
<keyword evidence="3 6" id="KW-0067">ATP-binding</keyword>
<evidence type="ECO:0000313" key="6">
    <source>
        <dbReference type="EMBL" id="NYH92315.1"/>
    </source>
</evidence>
<evidence type="ECO:0000256" key="2">
    <source>
        <dbReference type="ARBA" id="ARBA00022741"/>
    </source>
</evidence>
<dbReference type="AlphaFoldDB" id="A0A852ZJK6"/>
<protein>
    <submittedName>
        <fullName evidence="6">Oligopeptide/dipeptide ABC transporter ATP-binding protein</fullName>
    </submittedName>
</protein>
<name>A0A852ZJK6_9ACTN</name>
<dbReference type="PROSITE" id="PS00211">
    <property type="entry name" value="ABC_TRANSPORTER_1"/>
    <property type="match status" value="1"/>
</dbReference>
<evidence type="ECO:0000259" key="5">
    <source>
        <dbReference type="PROSITE" id="PS50893"/>
    </source>
</evidence>
<dbReference type="Gene3D" id="3.40.50.300">
    <property type="entry name" value="P-loop containing nucleotide triphosphate hydrolases"/>
    <property type="match status" value="1"/>
</dbReference>
<dbReference type="EMBL" id="JACBZH010000001">
    <property type="protein sequence ID" value="NYH92315.1"/>
    <property type="molecule type" value="Genomic_DNA"/>
</dbReference>